<sequence>MNAKDLADRPYITQEEKVGGSQPQSLVRNLSDGAELIYRSFYLPDATTITVAVRGQARGVITLIFRSDSEKYEQLKIDLPTYDWEEREISFSPYQKTFDLTLRYEGEGTLDIKELKFN</sequence>
<organism evidence="2 3">
    <name type="scientific">Alkalibacterium putridalgicola</name>
    <dbReference type="NCBI Taxonomy" id="426703"/>
    <lineage>
        <taxon>Bacteria</taxon>
        <taxon>Bacillati</taxon>
        <taxon>Bacillota</taxon>
        <taxon>Bacilli</taxon>
        <taxon>Lactobacillales</taxon>
        <taxon>Carnobacteriaceae</taxon>
        <taxon>Alkalibacterium</taxon>
    </lineage>
</organism>
<dbReference type="Proteomes" id="UP000198548">
    <property type="component" value="Unassembled WGS sequence"/>
</dbReference>
<dbReference type="RefSeq" id="WP_091486787.1">
    <property type="nucleotide sequence ID" value="NZ_BJUX01000007.1"/>
</dbReference>
<reference evidence="1 4" key="2">
    <citation type="submission" date="2019-07" db="EMBL/GenBank/DDBJ databases">
        <title>Whole genome shotgun sequence of Alkalibacterium putridalgicola NBRC 103243.</title>
        <authorList>
            <person name="Hosoyama A."/>
            <person name="Uohara A."/>
            <person name="Ohji S."/>
            <person name="Ichikawa N."/>
        </authorList>
    </citation>
    <scope>NUCLEOTIDE SEQUENCE [LARGE SCALE GENOMIC DNA]</scope>
    <source>
        <strain evidence="1 4">NBRC 103243</strain>
    </source>
</reference>
<evidence type="ECO:0000313" key="1">
    <source>
        <dbReference type="EMBL" id="GEK88842.1"/>
    </source>
</evidence>
<reference evidence="2 3" key="1">
    <citation type="submission" date="2016-10" db="EMBL/GenBank/DDBJ databases">
        <authorList>
            <person name="de Groot N.N."/>
        </authorList>
    </citation>
    <scope>NUCLEOTIDE SEQUENCE [LARGE SCALE GENOMIC DNA]</scope>
    <source>
        <strain evidence="2 3">DSM 19182</strain>
    </source>
</reference>
<evidence type="ECO:0000313" key="4">
    <source>
        <dbReference type="Proteomes" id="UP000321425"/>
    </source>
</evidence>
<dbReference type="STRING" id="426703.SAMN04488100_10419"/>
<evidence type="ECO:0000313" key="2">
    <source>
        <dbReference type="EMBL" id="SEL57022.1"/>
    </source>
</evidence>
<dbReference type="EMBL" id="FOBL01000004">
    <property type="protein sequence ID" value="SEL57022.1"/>
    <property type="molecule type" value="Genomic_DNA"/>
</dbReference>
<proteinExistence type="predicted"/>
<gene>
    <name evidence="1" type="ORF">APU01nite_08810</name>
    <name evidence="2" type="ORF">SAMN04488100_10419</name>
</gene>
<dbReference type="AlphaFoldDB" id="A0A1H7RA47"/>
<dbReference type="EMBL" id="BJUX01000007">
    <property type="protein sequence ID" value="GEK88842.1"/>
    <property type="molecule type" value="Genomic_DNA"/>
</dbReference>
<dbReference type="Proteomes" id="UP000321425">
    <property type="component" value="Unassembled WGS sequence"/>
</dbReference>
<protein>
    <submittedName>
        <fullName evidence="2">Uncharacterized protein</fullName>
    </submittedName>
</protein>
<accession>A0A1H7RA47</accession>
<evidence type="ECO:0000313" key="3">
    <source>
        <dbReference type="Proteomes" id="UP000198548"/>
    </source>
</evidence>
<dbReference type="OrthoDB" id="4378081at2"/>
<name>A0A1H7RA47_9LACT</name>
<keyword evidence="4" id="KW-1185">Reference proteome</keyword>